<protein>
    <submittedName>
        <fullName evidence="1">Uncharacterized protein</fullName>
    </submittedName>
</protein>
<dbReference type="EMBL" id="CM004398">
    <property type="protein sequence ID" value="OAY34829.1"/>
    <property type="molecule type" value="Genomic_DNA"/>
</dbReference>
<proteinExistence type="predicted"/>
<accession>A0A2C9UTW1</accession>
<name>A0A2C9UTW1_MANES</name>
<gene>
    <name evidence="1" type="ORF">MANES_12G050100</name>
</gene>
<sequence>MKEPPMFISVRLNQFDVAPKSECPKYVFFPCSTSLFQHLKARNLSKLICKKFSHCWLFQHHFNFWKE</sequence>
<reference evidence="1" key="1">
    <citation type="submission" date="2016-02" db="EMBL/GenBank/DDBJ databases">
        <title>WGS assembly of Manihot esculenta.</title>
        <authorList>
            <person name="Bredeson J.V."/>
            <person name="Prochnik S.E."/>
            <person name="Lyons J.B."/>
            <person name="Schmutz J."/>
            <person name="Grimwood J."/>
            <person name="Vrebalov J."/>
            <person name="Bart R.S."/>
            <person name="Amuge T."/>
            <person name="Ferguson M.E."/>
            <person name="Green R."/>
            <person name="Putnam N."/>
            <person name="Stites J."/>
            <person name="Rounsley S."/>
            <person name="Rokhsar D.S."/>
        </authorList>
    </citation>
    <scope>NUCLEOTIDE SEQUENCE [LARGE SCALE GENOMIC DNA]</scope>
    <source>
        <tissue evidence="1">Leaf</tissue>
    </source>
</reference>
<organism evidence="1">
    <name type="scientific">Manihot esculenta</name>
    <name type="common">Cassava</name>
    <name type="synonym">Jatropha manihot</name>
    <dbReference type="NCBI Taxonomy" id="3983"/>
    <lineage>
        <taxon>Eukaryota</taxon>
        <taxon>Viridiplantae</taxon>
        <taxon>Streptophyta</taxon>
        <taxon>Embryophyta</taxon>
        <taxon>Tracheophyta</taxon>
        <taxon>Spermatophyta</taxon>
        <taxon>Magnoliopsida</taxon>
        <taxon>eudicotyledons</taxon>
        <taxon>Gunneridae</taxon>
        <taxon>Pentapetalae</taxon>
        <taxon>rosids</taxon>
        <taxon>fabids</taxon>
        <taxon>Malpighiales</taxon>
        <taxon>Euphorbiaceae</taxon>
        <taxon>Crotonoideae</taxon>
        <taxon>Manihoteae</taxon>
        <taxon>Manihot</taxon>
    </lineage>
</organism>
<evidence type="ECO:0000313" key="1">
    <source>
        <dbReference type="EMBL" id="OAY34829.1"/>
    </source>
</evidence>
<dbReference type="AlphaFoldDB" id="A0A2C9UTW1"/>